<proteinExistence type="predicted"/>
<dbReference type="Proteomes" id="UP000054144">
    <property type="component" value="Unassembled WGS sequence"/>
</dbReference>
<dbReference type="EMBL" id="KN881646">
    <property type="protein sequence ID" value="KIY52081.1"/>
    <property type="molecule type" value="Genomic_DNA"/>
</dbReference>
<protein>
    <submittedName>
        <fullName evidence="1">Uncharacterized protein</fullName>
    </submittedName>
</protein>
<organism evidence="1 2">
    <name type="scientific">Fistulina hepatica ATCC 64428</name>
    <dbReference type="NCBI Taxonomy" id="1128425"/>
    <lineage>
        <taxon>Eukaryota</taxon>
        <taxon>Fungi</taxon>
        <taxon>Dikarya</taxon>
        <taxon>Basidiomycota</taxon>
        <taxon>Agaricomycotina</taxon>
        <taxon>Agaricomycetes</taxon>
        <taxon>Agaricomycetidae</taxon>
        <taxon>Agaricales</taxon>
        <taxon>Fistulinaceae</taxon>
        <taxon>Fistulina</taxon>
    </lineage>
</organism>
<sequence>HPGCMVQIGLNMGARHARTLGWAKSFTRKLSDSTMTCEDHDVIAAGALFWSFAQYIMPHEIIMEIKDAIKGMPNLATRNVPPGEFFQLTLNDKTYYFPDAGRSPHTIYLTDAYTA</sequence>
<evidence type="ECO:0000313" key="2">
    <source>
        <dbReference type="Proteomes" id="UP000054144"/>
    </source>
</evidence>
<evidence type="ECO:0000313" key="1">
    <source>
        <dbReference type="EMBL" id="KIY52081.1"/>
    </source>
</evidence>
<dbReference type="AlphaFoldDB" id="A0A0D7AL98"/>
<dbReference type="OrthoDB" id="2684108at2759"/>
<gene>
    <name evidence="1" type="ORF">FISHEDRAFT_35978</name>
</gene>
<accession>A0A0D7AL98</accession>
<name>A0A0D7AL98_9AGAR</name>
<keyword evidence="2" id="KW-1185">Reference proteome</keyword>
<feature type="non-terminal residue" evidence="1">
    <location>
        <position position="1"/>
    </location>
</feature>
<reference evidence="1 2" key="1">
    <citation type="journal article" date="2015" name="Fungal Genet. Biol.">
        <title>Evolution of novel wood decay mechanisms in Agaricales revealed by the genome sequences of Fistulina hepatica and Cylindrobasidium torrendii.</title>
        <authorList>
            <person name="Floudas D."/>
            <person name="Held B.W."/>
            <person name="Riley R."/>
            <person name="Nagy L.G."/>
            <person name="Koehler G."/>
            <person name="Ransdell A.S."/>
            <person name="Younus H."/>
            <person name="Chow J."/>
            <person name="Chiniquy J."/>
            <person name="Lipzen A."/>
            <person name="Tritt A."/>
            <person name="Sun H."/>
            <person name="Haridas S."/>
            <person name="LaButti K."/>
            <person name="Ohm R.A."/>
            <person name="Kues U."/>
            <person name="Blanchette R.A."/>
            <person name="Grigoriev I.V."/>
            <person name="Minto R.E."/>
            <person name="Hibbett D.S."/>
        </authorList>
    </citation>
    <scope>NUCLEOTIDE SEQUENCE [LARGE SCALE GENOMIC DNA]</scope>
    <source>
        <strain evidence="1 2">ATCC 64428</strain>
    </source>
</reference>